<dbReference type="SFLD" id="SFLDG01129">
    <property type="entry name" value="C1.5:_HAD__Beta-PGM__Phosphata"/>
    <property type="match status" value="1"/>
</dbReference>
<keyword evidence="1" id="KW-0378">Hydrolase</keyword>
<comment type="caution">
    <text evidence="1">The sequence shown here is derived from an EMBL/GenBank/DDBJ whole genome shotgun (WGS) entry which is preliminary data.</text>
</comment>
<dbReference type="Gene3D" id="3.40.50.1000">
    <property type="entry name" value="HAD superfamily/HAD-like"/>
    <property type="match status" value="1"/>
</dbReference>
<evidence type="ECO:0000313" key="1">
    <source>
        <dbReference type="EMBL" id="ONH27029.1"/>
    </source>
</evidence>
<sequence>MAVFDIAGTTVEEHGAVYQALRRAVEAAGATPGDDDIERWMGADKRAAIRALLASAPARAGEDPAGIDAAEVEQIFLDFRDRLEAAYQARPPMPIPGVVEAFGTLRARGIRIALTTGFDRSVVGPLLASLGWDGGLLDAVVCADDVPAGRPAPYMIFRAMELTGATAVARVLVAGDTVRDLRAGTNAGAGIVVGVLTGQVGASVLGAVRHTHLLASVADIPALVTGPTC</sequence>
<accession>A0A1V2I6V9</accession>
<dbReference type="Pfam" id="PF00702">
    <property type="entry name" value="Hydrolase"/>
    <property type="match status" value="1"/>
</dbReference>
<dbReference type="InterPro" id="IPR022468">
    <property type="entry name" value="PhnX-like"/>
</dbReference>
<dbReference type="GO" id="GO:0005829">
    <property type="term" value="C:cytosol"/>
    <property type="evidence" value="ECO:0007669"/>
    <property type="project" value="TreeGrafter"/>
</dbReference>
<protein>
    <submittedName>
        <fullName evidence="1">HAD family hydrolase</fullName>
    </submittedName>
</protein>
<dbReference type="RefSeq" id="WP_076819356.1">
    <property type="nucleotide sequence ID" value="NZ_MOMC01000048.1"/>
</dbReference>
<dbReference type="PANTHER" id="PTHR43434:SF19">
    <property type="entry name" value="PHOSPHONOACETALDEHYDE HYDROLASE"/>
    <property type="match status" value="1"/>
</dbReference>
<keyword evidence="2" id="KW-1185">Reference proteome</keyword>
<dbReference type="InterPro" id="IPR023214">
    <property type="entry name" value="HAD_sf"/>
</dbReference>
<dbReference type="Proteomes" id="UP000188929">
    <property type="component" value="Unassembled WGS sequence"/>
</dbReference>
<dbReference type="SUPFAM" id="SSF56784">
    <property type="entry name" value="HAD-like"/>
    <property type="match status" value="1"/>
</dbReference>
<dbReference type="InterPro" id="IPR036412">
    <property type="entry name" value="HAD-like_sf"/>
</dbReference>
<dbReference type="SFLD" id="SFLDS00003">
    <property type="entry name" value="Haloacid_Dehalogenase"/>
    <property type="match status" value="1"/>
</dbReference>
<dbReference type="InterPro" id="IPR050155">
    <property type="entry name" value="HAD-like_hydrolase_sf"/>
</dbReference>
<dbReference type="GO" id="GO:0008967">
    <property type="term" value="F:phosphoglycolate phosphatase activity"/>
    <property type="evidence" value="ECO:0007669"/>
    <property type="project" value="TreeGrafter"/>
</dbReference>
<dbReference type="GO" id="GO:0006281">
    <property type="term" value="P:DNA repair"/>
    <property type="evidence" value="ECO:0007669"/>
    <property type="project" value="TreeGrafter"/>
</dbReference>
<reference evidence="2" key="1">
    <citation type="submission" date="2016-10" db="EMBL/GenBank/DDBJ databases">
        <title>Frankia sp. NRRL B-16386 Genome sequencing.</title>
        <authorList>
            <person name="Ghodhbane-Gtari F."/>
            <person name="Swanson E."/>
            <person name="Gueddou A."/>
            <person name="Hezbri K."/>
            <person name="Ktari K."/>
            <person name="Nouioui I."/>
            <person name="Morris K."/>
            <person name="Simpson S."/>
            <person name="Abebe-Akele F."/>
            <person name="Thomas K."/>
            <person name="Gtari M."/>
            <person name="Tisa L.S."/>
        </authorList>
    </citation>
    <scope>NUCLEOTIDE SEQUENCE [LARGE SCALE GENOMIC DNA]</scope>
    <source>
        <strain evidence="2">NRRL B-16386</strain>
    </source>
</reference>
<dbReference type="STRING" id="1834516.BL253_23415"/>
<dbReference type="AlphaFoldDB" id="A0A1V2I6V9"/>
<gene>
    <name evidence="1" type="ORF">BL253_23415</name>
</gene>
<evidence type="ECO:0000313" key="2">
    <source>
        <dbReference type="Proteomes" id="UP000188929"/>
    </source>
</evidence>
<dbReference type="NCBIfam" id="TIGR03351">
    <property type="entry name" value="PhnX-like"/>
    <property type="match status" value="1"/>
</dbReference>
<organism evidence="1 2">
    <name type="scientific">Pseudofrankia asymbiotica</name>
    <dbReference type="NCBI Taxonomy" id="1834516"/>
    <lineage>
        <taxon>Bacteria</taxon>
        <taxon>Bacillati</taxon>
        <taxon>Actinomycetota</taxon>
        <taxon>Actinomycetes</taxon>
        <taxon>Frankiales</taxon>
        <taxon>Frankiaceae</taxon>
        <taxon>Pseudofrankia</taxon>
    </lineage>
</organism>
<name>A0A1V2I6V9_9ACTN</name>
<dbReference type="EMBL" id="MOMC01000048">
    <property type="protein sequence ID" value="ONH27029.1"/>
    <property type="molecule type" value="Genomic_DNA"/>
</dbReference>
<proteinExistence type="predicted"/>
<dbReference type="PANTHER" id="PTHR43434">
    <property type="entry name" value="PHOSPHOGLYCOLATE PHOSPHATASE"/>
    <property type="match status" value="1"/>
</dbReference>